<dbReference type="STRING" id="252305.OB2597_01797"/>
<feature type="compositionally biased region" description="Pro residues" evidence="1">
    <location>
        <begin position="207"/>
        <end position="226"/>
    </location>
</feature>
<dbReference type="AlphaFoldDB" id="A3TWV3"/>
<dbReference type="Gene3D" id="3.30.910.20">
    <property type="entry name" value="Skp domain"/>
    <property type="match status" value="1"/>
</dbReference>
<comment type="caution">
    <text evidence="3">The sequence shown here is derived from an EMBL/GenBank/DDBJ whole genome shotgun (WGS) entry which is preliminary data.</text>
</comment>
<accession>A3TWV3</accession>
<keyword evidence="4" id="KW-1185">Reference proteome</keyword>
<name>A3TWV3_PSEBH</name>
<dbReference type="SMART" id="SM00935">
    <property type="entry name" value="OmpH"/>
    <property type="match status" value="1"/>
</dbReference>
<dbReference type="InterPro" id="IPR005632">
    <property type="entry name" value="Chaperone_Skp"/>
</dbReference>
<sequence length="249" mass="26140">MRVLMPRLRNGLAALCLALLPLAAPAQPRDSGPPDSPILTLDSERLITESAAGQAIDRDLADKSAALAAENRRIEAELTAEERDLTERRASLTPEEFRAEATAFDEKVQTIRTEQDAKLRALQEEANEARRDIMRAADPVLVGLMQEAGAAIIMEKANVLASLQATDITDLAISRLDAAMSDPPGNSGGFDLGVPIPGRDAAQEATPPDPNPDPAPTAPPPDPTAVPAPQSDPAAPPAPQPGAPGRTDP</sequence>
<dbReference type="RefSeq" id="WP_009804613.1">
    <property type="nucleotide sequence ID" value="NZ_CH724131.1"/>
</dbReference>
<organism evidence="3 4">
    <name type="scientific">Pseudooceanicola batsensis (strain ATCC BAA-863 / DSM 15984 / KCTC 12145 / HTCC2597)</name>
    <name type="common">Oceanicola batsensis</name>
    <dbReference type="NCBI Taxonomy" id="252305"/>
    <lineage>
        <taxon>Bacteria</taxon>
        <taxon>Pseudomonadati</taxon>
        <taxon>Pseudomonadota</taxon>
        <taxon>Alphaproteobacteria</taxon>
        <taxon>Rhodobacterales</taxon>
        <taxon>Paracoccaceae</taxon>
        <taxon>Pseudooceanicola</taxon>
    </lineage>
</organism>
<feature type="signal peptide" evidence="2">
    <location>
        <begin position="1"/>
        <end position="26"/>
    </location>
</feature>
<proteinExistence type="predicted"/>
<evidence type="ECO:0000313" key="4">
    <source>
        <dbReference type="Proteomes" id="UP000004318"/>
    </source>
</evidence>
<dbReference type="EMBL" id="AAMO01000004">
    <property type="protein sequence ID" value="EAQ03313.1"/>
    <property type="molecule type" value="Genomic_DNA"/>
</dbReference>
<dbReference type="Pfam" id="PF03938">
    <property type="entry name" value="OmpH"/>
    <property type="match status" value="1"/>
</dbReference>
<dbReference type="eggNOG" id="COG2825">
    <property type="taxonomic scope" value="Bacteria"/>
</dbReference>
<evidence type="ECO:0000256" key="1">
    <source>
        <dbReference type="SAM" id="MobiDB-lite"/>
    </source>
</evidence>
<evidence type="ECO:0000256" key="2">
    <source>
        <dbReference type="SAM" id="SignalP"/>
    </source>
</evidence>
<feature type="chain" id="PRO_5002660161" evidence="2">
    <location>
        <begin position="27"/>
        <end position="249"/>
    </location>
</feature>
<feature type="region of interest" description="Disordered" evidence="1">
    <location>
        <begin position="182"/>
        <end position="249"/>
    </location>
</feature>
<keyword evidence="2" id="KW-0732">Signal</keyword>
<evidence type="ECO:0000313" key="3">
    <source>
        <dbReference type="EMBL" id="EAQ03313.1"/>
    </source>
</evidence>
<dbReference type="Proteomes" id="UP000004318">
    <property type="component" value="Unassembled WGS sequence"/>
</dbReference>
<dbReference type="HOGENOM" id="CLU_085354_1_0_5"/>
<reference evidence="3 4" key="1">
    <citation type="journal article" date="2010" name="J. Bacteriol.">
        <title>Genome sequences of Oceanicola granulosus HTCC2516(T) and Oceanicola batsensis HTCC2597(TDelta).</title>
        <authorList>
            <person name="Thrash J.C."/>
            <person name="Cho J.C."/>
            <person name="Vergin K.L."/>
            <person name="Giovannoni S.J."/>
        </authorList>
    </citation>
    <scope>NUCLEOTIDE SEQUENCE [LARGE SCALE GENOMIC DNA]</scope>
    <source>
        <strain evidence="4">ATCC BAA-863 / DSM 15984 / KCTC 12145 / HTCC2597</strain>
    </source>
</reference>
<dbReference type="GO" id="GO:0051082">
    <property type="term" value="F:unfolded protein binding"/>
    <property type="evidence" value="ECO:0007669"/>
    <property type="project" value="InterPro"/>
</dbReference>
<dbReference type="SUPFAM" id="SSF111384">
    <property type="entry name" value="OmpH-like"/>
    <property type="match status" value="1"/>
</dbReference>
<gene>
    <name evidence="3" type="ORF">OB2597_01797</name>
</gene>
<protein>
    <submittedName>
        <fullName evidence="3">Uncharacterized protein</fullName>
    </submittedName>
</protein>
<dbReference type="InterPro" id="IPR024930">
    <property type="entry name" value="Skp_dom_sf"/>
</dbReference>